<keyword evidence="3" id="KW-0175">Coiled coil</keyword>
<keyword evidence="6" id="KW-1185">Reference proteome</keyword>
<dbReference type="NCBIfam" id="TIGR01730">
    <property type="entry name" value="RND_mfp"/>
    <property type="match status" value="1"/>
</dbReference>
<dbReference type="Gene3D" id="1.10.287.470">
    <property type="entry name" value="Helix hairpin bin"/>
    <property type="match status" value="1"/>
</dbReference>
<dbReference type="STRING" id="493475.GARC_0847"/>
<dbReference type="AlphaFoldDB" id="K6YMI3"/>
<dbReference type="Gene3D" id="2.40.420.20">
    <property type="match status" value="1"/>
</dbReference>
<dbReference type="GO" id="GO:0022857">
    <property type="term" value="F:transmembrane transporter activity"/>
    <property type="evidence" value="ECO:0007669"/>
    <property type="project" value="InterPro"/>
</dbReference>
<dbReference type="Gene3D" id="2.40.30.170">
    <property type="match status" value="1"/>
</dbReference>
<comment type="similarity">
    <text evidence="2">Belongs to the membrane fusion protein (MFP) (TC 8.A.1) family.</text>
</comment>
<dbReference type="GO" id="GO:0016020">
    <property type="term" value="C:membrane"/>
    <property type="evidence" value="ECO:0007669"/>
    <property type="project" value="InterPro"/>
</dbReference>
<proteinExistence type="inferred from homology"/>
<dbReference type="InterPro" id="IPR006143">
    <property type="entry name" value="RND_pump_MFP"/>
</dbReference>
<gene>
    <name evidence="5" type="ORF">GARC_0847</name>
</gene>
<protein>
    <submittedName>
        <fullName evidence="5">Uncharacterized protein</fullName>
    </submittedName>
</protein>
<dbReference type="eggNOG" id="COG0845">
    <property type="taxonomic scope" value="Bacteria"/>
</dbReference>
<dbReference type="PANTHER" id="PTHR32347">
    <property type="entry name" value="EFFLUX SYSTEM COMPONENT YKNX-RELATED"/>
    <property type="match status" value="1"/>
</dbReference>
<name>K6YMI3_9ALTE</name>
<keyword evidence="4" id="KW-1133">Transmembrane helix</keyword>
<accession>K6YMI3</accession>
<comment type="subcellular location">
    <subcellularLocation>
        <location evidence="1">Cell envelope</location>
    </subcellularLocation>
</comment>
<evidence type="ECO:0000256" key="2">
    <source>
        <dbReference type="ARBA" id="ARBA00009477"/>
    </source>
</evidence>
<dbReference type="EMBL" id="BAEO01000010">
    <property type="protein sequence ID" value="GAC17828.1"/>
    <property type="molecule type" value="Genomic_DNA"/>
</dbReference>
<comment type="caution">
    <text evidence="5">The sequence shown here is derived from an EMBL/GenBank/DDBJ whole genome shotgun (WGS) entry which is preliminary data.</text>
</comment>
<evidence type="ECO:0000256" key="4">
    <source>
        <dbReference type="SAM" id="Phobius"/>
    </source>
</evidence>
<evidence type="ECO:0000313" key="6">
    <source>
        <dbReference type="Proteomes" id="UP000006327"/>
    </source>
</evidence>
<evidence type="ECO:0000256" key="1">
    <source>
        <dbReference type="ARBA" id="ARBA00004196"/>
    </source>
</evidence>
<dbReference type="InterPro" id="IPR050465">
    <property type="entry name" value="UPF0194_transport"/>
</dbReference>
<feature type="transmembrane region" description="Helical" evidence="4">
    <location>
        <begin position="12"/>
        <end position="30"/>
    </location>
</feature>
<evidence type="ECO:0000256" key="3">
    <source>
        <dbReference type="ARBA" id="ARBA00023054"/>
    </source>
</evidence>
<dbReference type="GO" id="GO:0030313">
    <property type="term" value="C:cell envelope"/>
    <property type="evidence" value="ECO:0007669"/>
    <property type="project" value="UniProtKB-SubCell"/>
</dbReference>
<reference evidence="5 6" key="1">
    <citation type="journal article" date="2017" name="Antonie Van Leeuwenhoek">
        <title>Rhizobium rhizosphaerae sp. nov., a novel species isolated from rice rhizosphere.</title>
        <authorList>
            <person name="Zhao J.J."/>
            <person name="Zhang J."/>
            <person name="Zhang R.J."/>
            <person name="Zhang C.W."/>
            <person name="Yin H.Q."/>
            <person name="Zhang X.X."/>
        </authorList>
    </citation>
    <scope>NUCLEOTIDE SEQUENCE [LARGE SCALE GENOMIC DNA]</scope>
    <source>
        <strain evidence="5 6">BSs20135</strain>
    </source>
</reference>
<sequence length="414" mass="45658">MIEKATLPYTKTMVSIAIIIVIVTALFYAWPNLTRLFSADQTISQAQLRFAKVQLGDLQRDVSVQGKVIAANSPTLFAPSSGIVSLQIKAGDTVQEGQVLASIYSPELTNKLSQEDATYDQLAIEVGRHRIQIKSSLLNNQQAIELALVNLEASQVEKNRAELSIQDSLISQRELEEKVAAFKRADLAYRHALQNHQLQKESMEFDLKSKQSQLERQEFVVTDLRRQVANLSITSPTSGIIGSVNIREKDTVALNAPLLTIIDLSIFEVEVMIPENYADDLGIGLKTEISFNGQTHMGEVTAISPEVFEGQVVGRIRFEQTDLAGLRQNQRVTARVLIESKENVLKVKRGAFVESGGGRIAYVVNNHSATKRNIQLGARSIGEVEVLSGLEQGDEIIISSISQFNDSELISITN</sequence>
<dbReference type="Gene3D" id="2.40.50.100">
    <property type="match status" value="1"/>
</dbReference>
<evidence type="ECO:0000313" key="5">
    <source>
        <dbReference type="EMBL" id="GAC17828.1"/>
    </source>
</evidence>
<keyword evidence="4" id="KW-0812">Transmembrane</keyword>
<organism evidence="5 6">
    <name type="scientific">Paraglaciecola arctica BSs20135</name>
    <dbReference type="NCBI Taxonomy" id="493475"/>
    <lineage>
        <taxon>Bacteria</taxon>
        <taxon>Pseudomonadati</taxon>
        <taxon>Pseudomonadota</taxon>
        <taxon>Gammaproteobacteria</taxon>
        <taxon>Alteromonadales</taxon>
        <taxon>Alteromonadaceae</taxon>
        <taxon>Paraglaciecola</taxon>
    </lineage>
</organism>
<dbReference type="Proteomes" id="UP000006327">
    <property type="component" value="Unassembled WGS sequence"/>
</dbReference>
<keyword evidence="4" id="KW-0472">Membrane</keyword>
<dbReference type="PANTHER" id="PTHR32347:SF14">
    <property type="entry name" value="EFFLUX SYSTEM COMPONENT YKNX-RELATED"/>
    <property type="match status" value="1"/>
</dbReference>